<dbReference type="HAMAP" id="MF_00033">
    <property type="entry name" value="MurG"/>
    <property type="match status" value="1"/>
</dbReference>
<evidence type="ECO:0000256" key="7">
    <source>
        <dbReference type="ARBA" id="ARBA00023136"/>
    </source>
</evidence>
<dbReference type="EMBL" id="VLKH01000015">
    <property type="protein sequence ID" value="TWH76935.1"/>
    <property type="molecule type" value="Genomic_DNA"/>
</dbReference>
<feature type="binding site" evidence="10">
    <location>
        <begin position="10"/>
        <end position="12"/>
    </location>
    <ligand>
        <name>UDP-N-acetyl-alpha-D-glucosamine</name>
        <dbReference type="ChEBI" id="CHEBI:57705"/>
    </ligand>
</feature>
<comment type="subcellular location">
    <subcellularLocation>
        <location evidence="10">Cell membrane</location>
        <topology evidence="10">Peripheral membrane protein</topology>
        <orientation evidence="10">Cytoplasmic side</orientation>
    </subcellularLocation>
</comment>
<keyword evidence="7 10" id="KW-0472">Membrane</keyword>
<comment type="function">
    <text evidence="10">Cell wall formation. Catalyzes the transfer of a GlcNAc subunit on undecaprenyl-pyrophosphoryl-MurNAc-pentapeptide (lipid intermediate I) to form undecaprenyl-pyrophosphoryl-MurNAc-(pentapeptide)GlcNAc (lipid intermediate II).</text>
</comment>
<dbReference type="Pfam" id="PF03033">
    <property type="entry name" value="Glyco_transf_28"/>
    <property type="match status" value="1"/>
</dbReference>
<proteinExistence type="inferred from homology"/>
<evidence type="ECO:0000313" key="13">
    <source>
        <dbReference type="EMBL" id="TWH76935.1"/>
    </source>
</evidence>
<evidence type="ECO:0000256" key="10">
    <source>
        <dbReference type="HAMAP-Rule" id="MF_00033"/>
    </source>
</evidence>
<comment type="similarity">
    <text evidence="10">Belongs to the glycosyltransferase 28 family. MurG subfamily.</text>
</comment>
<evidence type="ECO:0000256" key="6">
    <source>
        <dbReference type="ARBA" id="ARBA00022984"/>
    </source>
</evidence>
<feature type="domain" description="Glycosyltransferase family 28 N-terminal" evidence="11">
    <location>
        <begin position="3"/>
        <end position="141"/>
    </location>
</feature>
<feature type="binding site" evidence="10">
    <location>
        <position position="124"/>
    </location>
    <ligand>
        <name>UDP-N-acetyl-alpha-D-glucosamine</name>
        <dbReference type="ChEBI" id="CHEBI:57705"/>
    </ligand>
</feature>
<evidence type="ECO:0000256" key="2">
    <source>
        <dbReference type="ARBA" id="ARBA00022618"/>
    </source>
</evidence>
<dbReference type="SUPFAM" id="SSF53756">
    <property type="entry name" value="UDP-Glycosyltransferase/glycogen phosphorylase"/>
    <property type="match status" value="1"/>
</dbReference>
<dbReference type="EC" id="2.4.1.227" evidence="10"/>
<dbReference type="GO" id="GO:0071555">
    <property type="term" value="P:cell wall organization"/>
    <property type="evidence" value="ECO:0007669"/>
    <property type="project" value="UniProtKB-KW"/>
</dbReference>
<dbReference type="GO" id="GO:0050511">
    <property type="term" value="F:undecaprenyldiphospho-muramoylpentapeptide beta-N-acetylglucosaminyltransferase activity"/>
    <property type="evidence" value="ECO:0007669"/>
    <property type="project" value="UniProtKB-UniRule"/>
</dbReference>
<keyword evidence="14" id="KW-1185">Reference proteome</keyword>
<keyword evidence="2 10" id="KW-0132">Cell division</keyword>
<dbReference type="InterPro" id="IPR007235">
    <property type="entry name" value="Glyco_trans_28_C"/>
</dbReference>
<accession>A0A562J271</accession>
<keyword evidence="3 10" id="KW-0328">Glycosyltransferase</keyword>
<keyword evidence="4 10" id="KW-0808">Transferase</keyword>
<gene>
    <name evidence="10" type="primary">murG</name>
    <name evidence="13" type="ORF">LY60_03564</name>
</gene>
<protein>
    <recommendedName>
        <fullName evidence="10">UDP-N-acetylglucosamine--N-acetylmuramyl-(pentapeptide) pyrophosphoryl-undecaprenol N-acetylglucosamine transferase</fullName>
        <ecNumber evidence="10">2.4.1.227</ecNumber>
    </recommendedName>
    <alternativeName>
        <fullName evidence="10">Undecaprenyl-PP-MurNAc-pentapeptide-UDPGlcNAc GlcNAc transferase</fullName>
    </alternativeName>
</protein>
<name>A0A562J271_9FIRM</name>
<dbReference type="GO" id="GO:0051301">
    <property type="term" value="P:cell division"/>
    <property type="evidence" value="ECO:0007669"/>
    <property type="project" value="UniProtKB-KW"/>
</dbReference>
<keyword evidence="6 10" id="KW-0573">Peptidoglycan synthesis</keyword>
<dbReference type="GO" id="GO:0009252">
    <property type="term" value="P:peptidoglycan biosynthetic process"/>
    <property type="evidence" value="ECO:0007669"/>
    <property type="project" value="UniProtKB-UniRule"/>
</dbReference>
<dbReference type="Pfam" id="PF04101">
    <property type="entry name" value="Glyco_tran_28_C"/>
    <property type="match status" value="1"/>
</dbReference>
<dbReference type="OrthoDB" id="9808936at2"/>
<dbReference type="UniPathway" id="UPA00219"/>
<feature type="domain" description="Glycosyl transferase family 28 C-terminal" evidence="12">
    <location>
        <begin position="193"/>
        <end position="355"/>
    </location>
</feature>
<comment type="catalytic activity">
    <reaction evidence="10">
        <text>di-trans,octa-cis-undecaprenyl diphospho-N-acetyl-alpha-D-muramoyl-L-alanyl-D-glutamyl-meso-2,6-diaminopimeloyl-D-alanyl-D-alanine + UDP-N-acetyl-alpha-D-glucosamine = di-trans,octa-cis-undecaprenyl diphospho-[N-acetyl-alpha-D-glucosaminyl-(1-&gt;4)]-N-acetyl-alpha-D-muramoyl-L-alanyl-D-glutamyl-meso-2,6-diaminopimeloyl-D-alanyl-D-alanine + UDP + H(+)</text>
        <dbReference type="Rhea" id="RHEA:31227"/>
        <dbReference type="ChEBI" id="CHEBI:15378"/>
        <dbReference type="ChEBI" id="CHEBI:57705"/>
        <dbReference type="ChEBI" id="CHEBI:58223"/>
        <dbReference type="ChEBI" id="CHEBI:61387"/>
        <dbReference type="ChEBI" id="CHEBI:61388"/>
        <dbReference type="EC" id="2.4.1.227"/>
    </reaction>
</comment>
<keyword evidence="9 10" id="KW-0961">Cell wall biogenesis/degradation</keyword>
<evidence type="ECO:0000259" key="11">
    <source>
        <dbReference type="Pfam" id="PF03033"/>
    </source>
</evidence>
<dbReference type="InterPro" id="IPR006009">
    <property type="entry name" value="GlcNAc_MurG"/>
</dbReference>
<comment type="caution">
    <text evidence="10">Lacks conserved residue(s) required for the propagation of feature annotation.</text>
</comment>
<dbReference type="GO" id="GO:0051991">
    <property type="term" value="F:UDP-N-acetyl-D-glucosamine:N-acetylmuramoyl-L-alanyl-D-glutamyl-meso-2,6-diaminopimelyl-D-alanyl-D-alanine-diphosphoundecaprenol 4-beta-N-acetylglucosaminlytransferase activity"/>
    <property type="evidence" value="ECO:0007669"/>
    <property type="project" value="RHEA"/>
</dbReference>
<dbReference type="NCBIfam" id="TIGR01133">
    <property type="entry name" value="murG"/>
    <property type="match status" value="1"/>
</dbReference>
<sequence length="375" mass="41096">MRVLITGGGTGGHINPALAIAQKVRLADPSNEILYVGTKKGMESELVPKEGFEFKYVTAKYLRRSLSIENIKTILASIKGVMEASRIIKDFKPDIVVGTGGYVCGPVVLAASLKKIPTMIHEQNVFPGITNKLLSKVVDVIIISFKDAENYFPKESANKLVLVGNPVRKDILTADRRKSRANFKLNSDDIFIYSFGGSGGQISLNEAIIETIEKYNGNNSIKILHITGKKHYEKFMEELNKKVKPQSNIEIRDYMYDAASALSASDIVIGSAGAITIAEITAIGVPSILIPKTYTAENHQEYNARALEKEGAAKVILEKDLNGSELSNAIDDIIKNKNVLKAMSLNSKRMGSTDVEGKIYDIMLNLTNLKTKSNK</sequence>
<dbReference type="InterPro" id="IPR004276">
    <property type="entry name" value="GlycoTrans_28_N"/>
</dbReference>
<keyword evidence="8 10" id="KW-0131">Cell cycle</keyword>
<evidence type="ECO:0000259" key="12">
    <source>
        <dbReference type="Pfam" id="PF04101"/>
    </source>
</evidence>
<evidence type="ECO:0000256" key="3">
    <source>
        <dbReference type="ARBA" id="ARBA00022676"/>
    </source>
</evidence>
<evidence type="ECO:0000256" key="5">
    <source>
        <dbReference type="ARBA" id="ARBA00022960"/>
    </source>
</evidence>
<evidence type="ECO:0000313" key="14">
    <source>
        <dbReference type="Proteomes" id="UP000315343"/>
    </source>
</evidence>
<feature type="binding site" evidence="10">
    <location>
        <position position="198"/>
    </location>
    <ligand>
        <name>UDP-N-acetyl-alpha-D-glucosamine</name>
        <dbReference type="ChEBI" id="CHEBI:57705"/>
    </ligand>
</feature>
<dbReference type="Gene3D" id="3.40.50.2000">
    <property type="entry name" value="Glycogen Phosphorylase B"/>
    <property type="match status" value="2"/>
</dbReference>
<dbReference type="RefSeq" id="WP_145086893.1">
    <property type="nucleotide sequence ID" value="NZ_VLKH01000015.1"/>
</dbReference>
<dbReference type="PANTHER" id="PTHR21015:SF22">
    <property type="entry name" value="GLYCOSYLTRANSFERASE"/>
    <property type="match status" value="1"/>
</dbReference>
<dbReference type="PANTHER" id="PTHR21015">
    <property type="entry name" value="UDP-N-ACETYLGLUCOSAMINE--N-ACETYLMURAMYL-(PENTAPEPTIDE) PYROPHOSPHORYL-UNDECAPRENOL N-ACETYLGLUCOSAMINE TRANSFERASE 1"/>
    <property type="match status" value="1"/>
</dbReference>
<dbReference type="CDD" id="cd03785">
    <property type="entry name" value="GT28_MurG"/>
    <property type="match status" value="1"/>
</dbReference>
<organism evidence="13 14">
    <name type="scientific">Sedimentibacter saalensis</name>
    <dbReference type="NCBI Taxonomy" id="130788"/>
    <lineage>
        <taxon>Bacteria</taxon>
        <taxon>Bacillati</taxon>
        <taxon>Bacillota</taxon>
        <taxon>Tissierellia</taxon>
        <taxon>Sedimentibacter</taxon>
    </lineage>
</organism>
<reference evidence="13 14" key="1">
    <citation type="submission" date="2019-07" db="EMBL/GenBank/DDBJ databases">
        <title>Genomic Encyclopedia of Type Strains, Phase I: the one thousand microbial genomes (KMG-I) project.</title>
        <authorList>
            <person name="Kyrpides N."/>
        </authorList>
    </citation>
    <scope>NUCLEOTIDE SEQUENCE [LARGE SCALE GENOMIC DNA]</scope>
    <source>
        <strain evidence="13 14">DSM 13558</strain>
    </source>
</reference>
<dbReference type="AlphaFoldDB" id="A0A562J271"/>
<evidence type="ECO:0000256" key="9">
    <source>
        <dbReference type="ARBA" id="ARBA00023316"/>
    </source>
</evidence>
<comment type="caution">
    <text evidence="13">The sequence shown here is derived from an EMBL/GenBank/DDBJ whole genome shotgun (WGS) entry which is preliminary data.</text>
</comment>
<feature type="binding site" evidence="10">
    <location>
        <position position="168"/>
    </location>
    <ligand>
        <name>UDP-N-acetyl-alpha-D-glucosamine</name>
        <dbReference type="ChEBI" id="CHEBI:57705"/>
    </ligand>
</feature>
<feature type="binding site" evidence="10">
    <location>
        <position position="300"/>
    </location>
    <ligand>
        <name>UDP-N-acetyl-alpha-D-glucosamine</name>
        <dbReference type="ChEBI" id="CHEBI:57705"/>
    </ligand>
</feature>
<dbReference type="GO" id="GO:0005975">
    <property type="term" value="P:carbohydrate metabolic process"/>
    <property type="evidence" value="ECO:0007669"/>
    <property type="project" value="InterPro"/>
</dbReference>
<evidence type="ECO:0000256" key="8">
    <source>
        <dbReference type="ARBA" id="ARBA00023306"/>
    </source>
</evidence>
<dbReference type="GO" id="GO:0008360">
    <property type="term" value="P:regulation of cell shape"/>
    <property type="evidence" value="ECO:0007669"/>
    <property type="project" value="UniProtKB-KW"/>
</dbReference>
<evidence type="ECO:0000256" key="1">
    <source>
        <dbReference type="ARBA" id="ARBA00022475"/>
    </source>
</evidence>
<dbReference type="GO" id="GO:0005886">
    <property type="term" value="C:plasma membrane"/>
    <property type="evidence" value="ECO:0007669"/>
    <property type="project" value="UniProtKB-SubCell"/>
</dbReference>
<evidence type="ECO:0000256" key="4">
    <source>
        <dbReference type="ARBA" id="ARBA00022679"/>
    </source>
</evidence>
<dbReference type="Proteomes" id="UP000315343">
    <property type="component" value="Unassembled WGS sequence"/>
</dbReference>
<comment type="pathway">
    <text evidence="10">Cell wall biogenesis; peptidoglycan biosynthesis.</text>
</comment>
<keyword evidence="1 10" id="KW-1003">Cell membrane</keyword>
<keyword evidence="5 10" id="KW-0133">Cell shape</keyword>